<dbReference type="InterPro" id="IPR036553">
    <property type="entry name" value="RPTC_insert"/>
</dbReference>
<dbReference type="OrthoDB" id="2194813at2759"/>
<dbReference type="VEuPathDB" id="MicrosporidiaDB:Eint_060960"/>
<dbReference type="PANTHER" id="PTHR11096">
    <property type="entry name" value="RNA 3' TERMINAL PHOSPHATE CYCLASE"/>
    <property type="match status" value="1"/>
</dbReference>
<organism evidence="3 4">
    <name type="scientific">Encephalitozoon intestinalis (strain ATCC 50506)</name>
    <name type="common">Microsporidian parasite</name>
    <name type="synonym">Septata intestinalis</name>
    <dbReference type="NCBI Taxonomy" id="876142"/>
    <lineage>
        <taxon>Eukaryota</taxon>
        <taxon>Fungi</taxon>
        <taxon>Fungi incertae sedis</taxon>
        <taxon>Microsporidia</taxon>
        <taxon>Unikaryonidae</taxon>
        <taxon>Encephalitozoon</taxon>
    </lineage>
</organism>
<dbReference type="SUPFAM" id="SSF55205">
    <property type="entry name" value="EPT/RTPC-like"/>
    <property type="match status" value="1"/>
</dbReference>
<accession>E0S7M4</accession>
<dbReference type="RefSeq" id="XP_003073063.1">
    <property type="nucleotide sequence ID" value="XM_003073017.1"/>
</dbReference>
<name>E0S7M4_ENCIT</name>
<dbReference type="Pfam" id="PF05189">
    <property type="entry name" value="RTC_insert"/>
    <property type="match status" value="1"/>
</dbReference>
<dbReference type="PANTHER" id="PTHR11096:SF1">
    <property type="entry name" value="RNA 3'-TERMINAL PHOSPHATE CYCLASE-LIKE PROTEIN"/>
    <property type="match status" value="1"/>
</dbReference>
<dbReference type="GO" id="GO:0004521">
    <property type="term" value="F:RNA endonuclease activity"/>
    <property type="evidence" value="ECO:0007669"/>
    <property type="project" value="TreeGrafter"/>
</dbReference>
<dbReference type="InterPro" id="IPR023797">
    <property type="entry name" value="RNA3'_phos_cyclase_dom"/>
</dbReference>
<keyword evidence="4" id="KW-1185">Reference proteome</keyword>
<evidence type="ECO:0000259" key="2">
    <source>
        <dbReference type="Pfam" id="PF05189"/>
    </source>
</evidence>
<dbReference type="GO" id="GO:0005730">
    <property type="term" value="C:nucleolus"/>
    <property type="evidence" value="ECO:0007669"/>
    <property type="project" value="TreeGrafter"/>
</dbReference>
<feature type="domain" description="RNA 3'-terminal phosphate cyclase" evidence="1">
    <location>
        <begin position="41"/>
        <end position="317"/>
    </location>
</feature>
<dbReference type="Pfam" id="PF01137">
    <property type="entry name" value="RTC"/>
    <property type="match status" value="1"/>
</dbReference>
<gene>
    <name evidence="3" type="ORF">Eint_060960</name>
</gene>
<dbReference type="KEGG" id="ein:Eint_060960"/>
<dbReference type="EMBL" id="CP001947">
    <property type="protein sequence ID" value="ADM11703.1"/>
    <property type="molecule type" value="Genomic_DNA"/>
</dbReference>
<reference evidence="3 4" key="2">
    <citation type="journal article" date="2012" name="Proc. Natl. Acad. Sci. U.S.A.">
        <title>Gain and loss of multiple functionally related, horizontally transferred genes in the reduced genomes of two microsporidian parasites.</title>
        <authorList>
            <person name="Pombert J.-F."/>
            <person name="Selman M."/>
            <person name="Burki F."/>
            <person name="Bardell F.T."/>
            <person name="Farinelli L."/>
            <person name="Solter L.F."/>
            <person name="Whitman D.W."/>
            <person name="Weiss L.M."/>
            <person name="Corradi N."/>
            <person name="Keeling P.J."/>
        </authorList>
    </citation>
    <scope>NUCLEOTIDE SEQUENCE [LARGE SCALE GENOMIC DNA]</scope>
    <source>
        <strain evidence="3 4">ATCC 50506</strain>
    </source>
</reference>
<dbReference type="AlphaFoldDB" id="E0S7M4"/>
<evidence type="ECO:0000313" key="3">
    <source>
        <dbReference type="EMBL" id="ADM11703.1"/>
    </source>
</evidence>
<dbReference type="InterPro" id="IPR013792">
    <property type="entry name" value="RNA3'P_cycl/enolpyr_Trfase_a/b"/>
</dbReference>
<dbReference type="InterPro" id="IPR013791">
    <property type="entry name" value="RNA3'-term_phos_cycl_insert"/>
</dbReference>
<protein>
    <submittedName>
        <fullName evidence="3">RNA 3'terminal phosphate cyclase</fullName>
    </submittedName>
</protein>
<dbReference type="Proteomes" id="UP000002313">
    <property type="component" value="Chromosome VI"/>
</dbReference>
<dbReference type="GeneID" id="9699385"/>
<dbReference type="Gene3D" id="3.65.10.20">
    <property type="entry name" value="RNA 3'-terminal phosphate cyclase domain"/>
    <property type="match status" value="1"/>
</dbReference>
<dbReference type="Gene3D" id="3.30.360.20">
    <property type="entry name" value="RNA 3'-terminal phosphate cyclase, insert domain"/>
    <property type="match status" value="1"/>
</dbReference>
<dbReference type="InterPro" id="IPR037136">
    <property type="entry name" value="RNA3'_phos_cyclase_dom_sf"/>
</dbReference>
<dbReference type="HOGENOM" id="CLU_027882_1_0_1"/>
<dbReference type="GO" id="GO:0000479">
    <property type="term" value="P:endonucleolytic cleavage of tricistronic rRNA transcript (SSU-rRNA, 5.8S rRNA, LSU-rRNA)"/>
    <property type="evidence" value="ECO:0007669"/>
    <property type="project" value="TreeGrafter"/>
</dbReference>
<reference evidence="3 4" key="1">
    <citation type="journal article" date="2010" name="Nat. Commun.">
        <title>The complete sequence of the smallest known nuclear genome from the microsporidian Encephalitozoon intestinalis.</title>
        <authorList>
            <person name="Corradi N."/>
            <person name="Pombert J.-F."/>
            <person name="Farinelli L."/>
            <person name="Didier E.S."/>
            <person name="Keeling P.J."/>
        </authorList>
    </citation>
    <scope>NUCLEOTIDE SEQUENCE [LARGE SCALE GENOMIC DNA]</scope>
    <source>
        <strain evidence="3 4">ATCC 50506</strain>
    </source>
</reference>
<dbReference type="InterPro" id="IPR000228">
    <property type="entry name" value="RNA3'_term_phos_cyc"/>
</dbReference>
<proteinExistence type="predicted"/>
<evidence type="ECO:0000313" key="4">
    <source>
        <dbReference type="Proteomes" id="UP000002313"/>
    </source>
</evidence>
<evidence type="ECO:0000259" key="1">
    <source>
        <dbReference type="Pfam" id="PF01137"/>
    </source>
</evidence>
<sequence>MNCIEEMVFDCEENLELILVFSLLSKNKVRVAVEKRLKMARSFIKLLRSISHGSTCSWEEGQMVFTPGSLKGGDVVARCEDEISMYIEPLLILCPFITEPLKIRFKGVTNDKLCVDLIRIAHFGVLKRFGIKGCEIVVKKRGFGPEGKGEVIFTVDMPGKITTISLENPEKILKIRGLVLSSRVSSIPVKEMTERIKELMEDVSNTKVFSNMSNRLDSGPSPGFQCAVFAESKNGIYYSVMNGEGLTPRETATRACKDLLKSIKYGGMFDKKLLYLALSLMSLAPPSVGGLWVGKVDLDVEKILEMLKRFFGFEYEVRNTAQGHTVFGPGCGLTNISRQLK</sequence>
<feature type="domain" description="RNA 3'-terminal phosphate cyclase insert" evidence="2">
    <location>
        <begin position="168"/>
        <end position="264"/>
    </location>
</feature>